<proteinExistence type="predicted"/>
<evidence type="ECO:0000313" key="2">
    <source>
        <dbReference type="Proteomes" id="UP000054538"/>
    </source>
</evidence>
<dbReference type="InParanoid" id="A0A0D0D108"/>
<protein>
    <submittedName>
        <fullName evidence="1">Uncharacterized protein</fullName>
    </submittedName>
</protein>
<evidence type="ECO:0000313" key="1">
    <source>
        <dbReference type="EMBL" id="KIK77241.1"/>
    </source>
</evidence>
<dbReference type="EMBL" id="KN827075">
    <property type="protein sequence ID" value="KIK77241.1"/>
    <property type="molecule type" value="Genomic_DNA"/>
</dbReference>
<dbReference type="AlphaFoldDB" id="A0A0D0D108"/>
<accession>A0A0D0D108</accession>
<reference evidence="2" key="2">
    <citation type="submission" date="2015-01" db="EMBL/GenBank/DDBJ databases">
        <title>Evolutionary Origins and Diversification of the Mycorrhizal Mutualists.</title>
        <authorList>
            <consortium name="DOE Joint Genome Institute"/>
            <consortium name="Mycorrhizal Genomics Consortium"/>
            <person name="Kohler A."/>
            <person name="Kuo A."/>
            <person name="Nagy L.G."/>
            <person name="Floudas D."/>
            <person name="Copeland A."/>
            <person name="Barry K.W."/>
            <person name="Cichocki N."/>
            <person name="Veneault-Fourrey C."/>
            <person name="LaButti K."/>
            <person name="Lindquist E.A."/>
            <person name="Lipzen A."/>
            <person name="Lundell T."/>
            <person name="Morin E."/>
            <person name="Murat C."/>
            <person name="Riley R."/>
            <person name="Ohm R."/>
            <person name="Sun H."/>
            <person name="Tunlid A."/>
            <person name="Henrissat B."/>
            <person name="Grigoriev I.V."/>
            <person name="Hibbett D.S."/>
            <person name="Martin F."/>
        </authorList>
    </citation>
    <scope>NUCLEOTIDE SEQUENCE [LARGE SCALE GENOMIC DNA]</scope>
    <source>
        <strain evidence="2">Ve08.2h10</strain>
    </source>
</reference>
<keyword evidence="2" id="KW-1185">Reference proteome</keyword>
<dbReference type="Proteomes" id="UP000054538">
    <property type="component" value="Unassembled WGS sequence"/>
</dbReference>
<reference evidence="1 2" key="1">
    <citation type="submission" date="2014-04" db="EMBL/GenBank/DDBJ databases">
        <authorList>
            <consortium name="DOE Joint Genome Institute"/>
            <person name="Kuo A."/>
            <person name="Kohler A."/>
            <person name="Jargeat P."/>
            <person name="Nagy L.G."/>
            <person name="Floudas D."/>
            <person name="Copeland A."/>
            <person name="Barry K.W."/>
            <person name="Cichocki N."/>
            <person name="Veneault-Fourrey C."/>
            <person name="LaButti K."/>
            <person name="Lindquist E.A."/>
            <person name="Lipzen A."/>
            <person name="Lundell T."/>
            <person name="Morin E."/>
            <person name="Murat C."/>
            <person name="Sun H."/>
            <person name="Tunlid A."/>
            <person name="Henrissat B."/>
            <person name="Grigoriev I.V."/>
            <person name="Hibbett D.S."/>
            <person name="Martin F."/>
            <person name="Nordberg H.P."/>
            <person name="Cantor M.N."/>
            <person name="Hua S.X."/>
        </authorList>
    </citation>
    <scope>NUCLEOTIDE SEQUENCE [LARGE SCALE GENOMIC DNA]</scope>
    <source>
        <strain evidence="1 2">Ve08.2h10</strain>
    </source>
</reference>
<organism evidence="1 2">
    <name type="scientific">Paxillus rubicundulus Ve08.2h10</name>
    <dbReference type="NCBI Taxonomy" id="930991"/>
    <lineage>
        <taxon>Eukaryota</taxon>
        <taxon>Fungi</taxon>
        <taxon>Dikarya</taxon>
        <taxon>Basidiomycota</taxon>
        <taxon>Agaricomycotina</taxon>
        <taxon>Agaricomycetes</taxon>
        <taxon>Agaricomycetidae</taxon>
        <taxon>Boletales</taxon>
        <taxon>Paxilineae</taxon>
        <taxon>Paxillaceae</taxon>
        <taxon>Paxillus</taxon>
    </lineage>
</organism>
<sequence>MMYWAWLERAQVCSNLRPGLGSRKCSKSYISMIDNIGSSVCILSLYTQVM</sequence>
<dbReference type="HOGENOM" id="CLU_3125526_0_0_1"/>
<gene>
    <name evidence="1" type="ORF">PAXRUDRAFT_390187</name>
</gene>
<name>A0A0D0D108_9AGAM</name>